<dbReference type="RefSeq" id="WP_338052339.1">
    <property type="nucleotide sequence ID" value="NZ_JARGYD010000001.1"/>
</dbReference>
<dbReference type="InterPro" id="IPR046589">
    <property type="entry name" value="DUF6647"/>
</dbReference>
<accession>A0ABV7GVR4</accession>
<dbReference type="Pfam" id="PF20352">
    <property type="entry name" value="DUF6647"/>
    <property type="match status" value="1"/>
</dbReference>
<evidence type="ECO:0000259" key="1">
    <source>
        <dbReference type="Pfam" id="PF20352"/>
    </source>
</evidence>
<evidence type="ECO:0000313" key="2">
    <source>
        <dbReference type="EMBL" id="MFC3143621.1"/>
    </source>
</evidence>
<name>A0ABV7GVR4_9RHOB</name>
<organism evidence="2 3">
    <name type="scientific">Psychromarinibacter halotolerans</name>
    <dbReference type="NCBI Taxonomy" id="1775175"/>
    <lineage>
        <taxon>Bacteria</taxon>
        <taxon>Pseudomonadati</taxon>
        <taxon>Pseudomonadota</taxon>
        <taxon>Alphaproteobacteria</taxon>
        <taxon>Rhodobacterales</taxon>
        <taxon>Paracoccaceae</taxon>
        <taxon>Psychromarinibacter</taxon>
    </lineage>
</organism>
<dbReference type="EMBL" id="JBHRTB010000010">
    <property type="protein sequence ID" value="MFC3143621.1"/>
    <property type="molecule type" value="Genomic_DNA"/>
</dbReference>
<reference evidence="3" key="1">
    <citation type="journal article" date="2019" name="Int. J. Syst. Evol. Microbiol.">
        <title>The Global Catalogue of Microorganisms (GCM) 10K type strain sequencing project: providing services to taxonomists for standard genome sequencing and annotation.</title>
        <authorList>
            <consortium name="The Broad Institute Genomics Platform"/>
            <consortium name="The Broad Institute Genome Sequencing Center for Infectious Disease"/>
            <person name="Wu L."/>
            <person name="Ma J."/>
        </authorList>
    </citation>
    <scope>NUCLEOTIDE SEQUENCE [LARGE SCALE GENOMIC DNA]</scope>
    <source>
        <strain evidence="3">KCTC 52366</strain>
    </source>
</reference>
<comment type="caution">
    <text evidence="2">The sequence shown here is derived from an EMBL/GenBank/DDBJ whole genome shotgun (WGS) entry which is preliminary data.</text>
</comment>
<keyword evidence="3" id="KW-1185">Reference proteome</keyword>
<sequence>MIAALVAGFAVITHGASAGHAALEGWAPPDRATLEALTVRLDYWLDANTAYPSGPPPRILFVSAQEAVTLRGRATARYGNGRLRGLYDPKLLTIYLVAPWDYSDLRDASVLLHEMVHHRQQPGRHWYCPAQQEEEAYRLQEAWLAGHGLESGFYWPAIMLASSCTPRDFHPD</sequence>
<dbReference type="Proteomes" id="UP001595632">
    <property type="component" value="Unassembled WGS sequence"/>
</dbReference>
<evidence type="ECO:0000313" key="3">
    <source>
        <dbReference type="Proteomes" id="UP001595632"/>
    </source>
</evidence>
<feature type="domain" description="DUF6647" evidence="1">
    <location>
        <begin position="11"/>
        <end position="172"/>
    </location>
</feature>
<gene>
    <name evidence="2" type="ORF">ACFOGP_12940</name>
</gene>
<proteinExistence type="predicted"/>
<protein>
    <submittedName>
        <fullName evidence="2">DUF6647 family protein</fullName>
    </submittedName>
</protein>